<accession>A0A7W7CME8</accession>
<dbReference type="SUPFAM" id="SSF55424">
    <property type="entry name" value="FAD/NAD-linked reductases, dimerisation (C-terminal) domain"/>
    <property type="match status" value="1"/>
</dbReference>
<keyword evidence="3" id="KW-0274">FAD</keyword>
<keyword evidence="8" id="KW-1185">Reference proteome</keyword>
<reference evidence="7 8" key="1">
    <citation type="submission" date="2020-08" db="EMBL/GenBank/DDBJ databases">
        <title>Sequencing the genomes of 1000 actinobacteria strains.</title>
        <authorList>
            <person name="Klenk H.-P."/>
        </authorList>
    </citation>
    <scope>NUCLEOTIDE SEQUENCE [LARGE SCALE GENOMIC DNA]</scope>
    <source>
        <strain evidence="7 8">DSM 44230</strain>
    </source>
</reference>
<evidence type="ECO:0000259" key="5">
    <source>
        <dbReference type="Pfam" id="PF07992"/>
    </source>
</evidence>
<dbReference type="Pfam" id="PF14759">
    <property type="entry name" value="Reductase_C"/>
    <property type="match status" value="1"/>
</dbReference>
<name>A0A7W7CME8_9PSEU</name>
<gene>
    <name evidence="7" type="ORF">HNR67_008591</name>
</gene>
<dbReference type="Proteomes" id="UP000533598">
    <property type="component" value="Unassembled WGS sequence"/>
</dbReference>
<keyword evidence="2" id="KW-0285">Flavoprotein</keyword>
<organism evidence="7 8">
    <name type="scientific">Crossiella cryophila</name>
    <dbReference type="NCBI Taxonomy" id="43355"/>
    <lineage>
        <taxon>Bacteria</taxon>
        <taxon>Bacillati</taxon>
        <taxon>Actinomycetota</taxon>
        <taxon>Actinomycetes</taxon>
        <taxon>Pseudonocardiales</taxon>
        <taxon>Pseudonocardiaceae</taxon>
        <taxon>Crossiella</taxon>
    </lineage>
</organism>
<evidence type="ECO:0000256" key="2">
    <source>
        <dbReference type="ARBA" id="ARBA00022630"/>
    </source>
</evidence>
<comment type="caution">
    <text evidence="7">The sequence shown here is derived from an EMBL/GenBank/DDBJ whole genome shotgun (WGS) entry which is preliminary data.</text>
</comment>
<evidence type="ECO:0000313" key="8">
    <source>
        <dbReference type="Proteomes" id="UP000533598"/>
    </source>
</evidence>
<dbReference type="InterPro" id="IPR016156">
    <property type="entry name" value="FAD/NAD-linked_Rdtase_dimer_sf"/>
</dbReference>
<evidence type="ECO:0000256" key="1">
    <source>
        <dbReference type="ARBA" id="ARBA00001974"/>
    </source>
</evidence>
<dbReference type="GO" id="GO:0005737">
    <property type="term" value="C:cytoplasm"/>
    <property type="evidence" value="ECO:0007669"/>
    <property type="project" value="TreeGrafter"/>
</dbReference>
<dbReference type="InterPro" id="IPR050446">
    <property type="entry name" value="FAD-oxidoreductase/Apoptosis"/>
</dbReference>
<dbReference type="InterPro" id="IPR023753">
    <property type="entry name" value="FAD/NAD-binding_dom"/>
</dbReference>
<evidence type="ECO:0000256" key="4">
    <source>
        <dbReference type="ARBA" id="ARBA00023002"/>
    </source>
</evidence>
<dbReference type="SUPFAM" id="SSF51905">
    <property type="entry name" value="FAD/NAD(P)-binding domain"/>
    <property type="match status" value="2"/>
</dbReference>
<protein>
    <submittedName>
        <fullName evidence="7">NADPH-dependent 2,4-dienoyl-CoA reductase/sulfur reductase-like enzyme</fullName>
    </submittedName>
</protein>
<dbReference type="InterPro" id="IPR028202">
    <property type="entry name" value="Reductase_C"/>
</dbReference>
<dbReference type="InterPro" id="IPR036188">
    <property type="entry name" value="FAD/NAD-bd_sf"/>
</dbReference>
<dbReference type="Pfam" id="PF07992">
    <property type="entry name" value="Pyr_redox_2"/>
    <property type="match status" value="1"/>
</dbReference>
<dbReference type="Gene3D" id="3.50.50.60">
    <property type="entry name" value="FAD/NAD(P)-binding domain"/>
    <property type="match status" value="2"/>
</dbReference>
<evidence type="ECO:0000256" key="3">
    <source>
        <dbReference type="ARBA" id="ARBA00022827"/>
    </source>
</evidence>
<feature type="domain" description="FAD/NAD(P)-binding" evidence="5">
    <location>
        <begin position="4"/>
        <end position="301"/>
    </location>
</feature>
<dbReference type="GO" id="GO:0016651">
    <property type="term" value="F:oxidoreductase activity, acting on NAD(P)H"/>
    <property type="evidence" value="ECO:0007669"/>
    <property type="project" value="TreeGrafter"/>
</dbReference>
<feature type="domain" description="Reductase C-terminal" evidence="6">
    <location>
        <begin position="323"/>
        <end position="386"/>
    </location>
</feature>
<keyword evidence="4" id="KW-0560">Oxidoreductase</keyword>
<dbReference type="Gene3D" id="3.30.390.30">
    <property type="match status" value="1"/>
</dbReference>
<evidence type="ECO:0000259" key="6">
    <source>
        <dbReference type="Pfam" id="PF14759"/>
    </source>
</evidence>
<sequence length="395" mass="40975">MLRQVVVVGASAAGLTTVEALRRGGFEGKVMLVGAEPHLPYDRPPLSKQVLAGDWAPERARLRAEDHLDGLDVELVLGNAATSLDPVRARVELADGSGVDYDALVIATGVSARTLPSAEGLAGVHVLRTLDDALALRAELLTGPRVVVVGAGLIGCEVAATARKLGAEVTIVEPLEAPMVRVMGARIGGLISQVHADHGVPVRTGVGVASLAGSMGRVTAVLLADGTKLPADVVVLGIGANPAVGWLQGSGLNISAAGVECDATCQAVPGVYAAGDVASWTHEGLGAQLRLEHRTNATEQGIAVAKNLLAGPDNAQPYLPLPYFWTDQYDLKIQGFGLPAAQDEVEVVEGDLESRKFVALYRRAGRVTGAVGWNSARAMRPYRQQVIDGMTPAGA</sequence>
<dbReference type="AlphaFoldDB" id="A0A7W7CME8"/>
<dbReference type="PRINTS" id="PR00411">
    <property type="entry name" value="PNDRDTASEI"/>
</dbReference>
<evidence type="ECO:0000313" key="7">
    <source>
        <dbReference type="EMBL" id="MBB4682473.1"/>
    </source>
</evidence>
<proteinExistence type="predicted"/>
<comment type="cofactor">
    <cofactor evidence="1">
        <name>FAD</name>
        <dbReference type="ChEBI" id="CHEBI:57692"/>
    </cofactor>
</comment>
<dbReference type="PANTHER" id="PTHR43557">
    <property type="entry name" value="APOPTOSIS-INDUCING FACTOR 1"/>
    <property type="match status" value="1"/>
</dbReference>
<dbReference type="RefSeq" id="WP_312989450.1">
    <property type="nucleotide sequence ID" value="NZ_BAAAUI010000007.1"/>
</dbReference>
<dbReference type="PRINTS" id="PR00368">
    <property type="entry name" value="FADPNR"/>
</dbReference>
<dbReference type="PANTHER" id="PTHR43557:SF2">
    <property type="entry name" value="RIESKE DOMAIN-CONTAINING PROTEIN-RELATED"/>
    <property type="match status" value="1"/>
</dbReference>
<dbReference type="EMBL" id="JACHMH010000001">
    <property type="protein sequence ID" value="MBB4682473.1"/>
    <property type="molecule type" value="Genomic_DNA"/>
</dbReference>